<sequence>MPHIFLESVLLKILLEIFMTTPTEEVQKLEQWCVEIPLNYASWNDIPDDILDTIWKDIQVATVVNKHNRSMHGPPHRYGRKAFAIIREEMQELGEETDLLSVYMRTRTDANVVPISEETARIIV</sequence>
<protein>
    <submittedName>
        <fullName evidence="1">Uncharacterized protein</fullName>
    </submittedName>
</protein>
<organism evidence="1 2">
    <name type="scientific">Catharanthus roseus</name>
    <name type="common">Madagascar periwinkle</name>
    <name type="synonym">Vinca rosea</name>
    <dbReference type="NCBI Taxonomy" id="4058"/>
    <lineage>
        <taxon>Eukaryota</taxon>
        <taxon>Viridiplantae</taxon>
        <taxon>Streptophyta</taxon>
        <taxon>Embryophyta</taxon>
        <taxon>Tracheophyta</taxon>
        <taxon>Spermatophyta</taxon>
        <taxon>Magnoliopsida</taxon>
        <taxon>eudicotyledons</taxon>
        <taxon>Gunneridae</taxon>
        <taxon>Pentapetalae</taxon>
        <taxon>asterids</taxon>
        <taxon>lamiids</taxon>
        <taxon>Gentianales</taxon>
        <taxon>Apocynaceae</taxon>
        <taxon>Rauvolfioideae</taxon>
        <taxon>Vinceae</taxon>
        <taxon>Catharanthinae</taxon>
        <taxon>Catharanthus</taxon>
    </lineage>
</organism>
<gene>
    <name evidence="1" type="ORF">M9H77_35853</name>
</gene>
<accession>A0ACB9ZQI7</accession>
<evidence type="ECO:0000313" key="2">
    <source>
        <dbReference type="Proteomes" id="UP001060085"/>
    </source>
</evidence>
<evidence type="ECO:0000313" key="1">
    <source>
        <dbReference type="EMBL" id="KAI5649848.1"/>
    </source>
</evidence>
<proteinExistence type="predicted"/>
<comment type="caution">
    <text evidence="1">The sequence shown here is derived from an EMBL/GenBank/DDBJ whole genome shotgun (WGS) entry which is preliminary data.</text>
</comment>
<name>A0ACB9ZQI7_CATRO</name>
<reference evidence="2" key="1">
    <citation type="journal article" date="2023" name="Nat. Plants">
        <title>Single-cell RNA sequencing provides a high-resolution roadmap for understanding the multicellular compartmentation of specialized metabolism.</title>
        <authorList>
            <person name="Sun S."/>
            <person name="Shen X."/>
            <person name="Li Y."/>
            <person name="Li Y."/>
            <person name="Wang S."/>
            <person name="Li R."/>
            <person name="Zhang H."/>
            <person name="Shen G."/>
            <person name="Guo B."/>
            <person name="Wei J."/>
            <person name="Xu J."/>
            <person name="St-Pierre B."/>
            <person name="Chen S."/>
            <person name="Sun C."/>
        </authorList>
    </citation>
    <scope>NUCLEOTIDE SEQUENCE [LARGE SCALE GENOMIC DNA]</scope>
</reference>
<dbReference type="Proteomes" id="UP001060085">
    <property type="component" value="Linkage Group LG08"/>
</dbReference>
<keyword evidence="2" id="KW-1185">Reference proteome</keyword>
<dbReference type="EMBL" id="CM044708">
    <property type="protein sequence ID" value="KAI5649848.1"/>
    <property type="molecule type" value="Genomic_DNA"/>
</dbReference>